<dbReference type="Gene3D" id="3.20.20.100">
    <property type="entry name" value="NADP-dependent oxidoreductase domain"/>
    <property type="match status" value="1"/>
</dbReference>
<evidence type="ECO:0000256" key="5">
    <source>
        <dbReference type="PIRSR" id="PIRSR000097-2"/>
    </source>
</evidence>
<comment type="similarity">
    <text evidence="1">Belongs to the aldo/keto reductase family.</text>
</comment>
<evidence type="ECO:0000256" key="6">
    <source>
        <dbReference type="PIRSR" id="PIRSR000097-3"/>
    </source>
</evidence>
<dbReference type="PANTHER" id="PTHR43827:SF3">
    <property type="entry name" value="NADP-DEPENDENT OXIDOREDUCTASE DOMAIN-CONTAINING PROTEIN"/>
    <property type="match status" value="1"/>
</dbReference>
<feature type="active site" description="Proton donor" evidence="4">
    <location>
        <position position="52"/>
    </location>
</feature>
<dbReference type="CDD" id="cd19071">
    <property type="entry name" value="AKR_AKR1-5-like"/>
    <property type="match status" value="1"/>
</dbReference>
<sequence>MISDISSLELAGGVSMPSIGLGTWPMRGQEAADAVLSALEIGYRRIDTAENYRNEDAVGQALASSGLDRDEYFVTTKFNKQWHSAKGVRQALENSLARLGLEHLDLFLIHWPNPEQGTYVEAFTELGKLVEEGKIRAAGVSNFKPYQLQNVLDAGLVPALNQIQIDPERQCIQWQGFNTEHGVRTEAYSPLGRKQSDFLSHPTLARIAQAHGKSSAQITLRWHVQSGRAAAPKSADPQRQAENLDVFNFQLTHEEMAAINAMDTGAGPFTDSDEFGH</sequence>
<evidence type="ECO:0000313" key="8">
    <source>
        <dbReference type="EMBL" id="PMQ20846.1"/>
    </source>
</evidence>
<dbReference type="InterPro" id="IPR023210">
    <property type="entry name" value="NADP_OxRdtase_dom"/>
</dbReference>
<dbReference type="InterPro" id="IPR020471">
    <property type="entry name" value="AKR"/>
</dbReference>
<dbReference type="PRINTS" id="PR00069">
    <property type="entry name" value="ALDKETRDTASE"/>
</dbReference>
<evidence type="ECO:0000259" key="7">
    <source>
        <dbReference type="Pfam" id="PF00248"/>
    </source>
</evidence>
<evidence type="ECO:0000256" key="2">
    <source>
        <dbReference type="ARBA" id="ARBA00022857"/>
    </source>
</evidence>
<accession>A0A2N7S3W6</accession>
<evidence type="ECO:0000256" key="3">
    <source>
        <dbReference type="ARBA" id="ARBA00023002"/>
    </source>
</evidence>
<dbReference type="InterPro" id="IPR036812">
    <property type="entry name" value="NAD(P)_OxRdtase_dom_sf"/>
</dbReference>
<comment type="caution">
    <text evidence="8">The sequence shown here is derived from an EMBL/GenBank/DDBJ whole genome shotgun (WGS) entry which is preliminary data.</text>
</comment>
<dbReference type="OMA" id="ITQYSPF"/>
<proteinExistence type="inferred from homology"/>
<keyword evidence="2" id="KW-0521">NADP</keyword>
<dbReference type="PANTHER" id="PTHR43827">
    <property type="entry name" value="2,5-DIKETO-D-GLUCONIC ACID REDUCTASE"/>
    <property type="match status" value="1"/>
</dbReference>
<dbReference type="EMBL" id="PNQX01000001">
    <property type="protein sequence ID" value="PMQ20846.1"/>
    <property type="molecule type" value="Genomic_DNA"/>
</dbReference>
<organism evidence="8 9">
    <name type="scientific">Glutamicibacter arilaitensis</name>
    <dbReference type="NCBI Taxonomy" id="256701"/>
    <lineage>
        <taxon>Bacteria</taxon>
        <taxon>Bacillati</taxon>
        <taxon>Actinomycetota</taxon>
        <taxon>Actinomycetes</taxon>
        <taxon>Micrococcales</taxon>
        <taxon>Micrococcaceae</taxon>
        <taxon>Glutamicibacter</taxon>
    </lineage>
</organism>
<dbReference type="PIRSF" id="PIRSF000097">
    <property type="entry name" value="AKR"/>
    <property type="match status" value="1"/>
</dbReference>
<reference evidence="8 9" key="1">
    <citation type="journal article" date="2017" name="Elife">
        <title>Extensive horizontal gene transfer in cheese-associated bacteria.</title>
        <authorList>
            <person name="Bonham K.S."/>
            <person name="Wolfe B.E."/>
            <person name="Dutton R.J."/>
        </authorList>
    </citation>
    <scope>NUCLEOTIDE SEQUENCE [LARGE SCALE GENOMIC DNA]</scope>
    <source>
        <strain evidence="8 9">JB182</strain>
    </source>
</reference>
<dbReference type="Pfam" id="PF00248">
    <property type="entry name" value="Aldo_ket_red"/>
    <property type="match status" value="1"/>
</dbReference>
<dbReference type="GeneID" id="303185341"/>
<evidence type="ECO:0000256" key="4">
    <source>
        <dbReference type="PIRSR" id="PIRSR000097-1"/>
    </source>
</evidence>
<dbReference type="Proteomes" id="UP000235739">
    <property type="component" value="Unassembled WGS sequence"/>
</dbReference>
<feature type="binding site" evidence="5">
    <location>
        <position position="110"/>
    </location>
    <ligand>
        <name>substrate</name>
    </ligand>
</feature>
<gene>
    <name evidence="8" type="ORF">CIK84_04480</name>
</gene>
<dbReference type="FunFam" id="3.20.20.100:FF:000002">
    <property type="entry name" value="2,5-diketo-D-gluconic acid reductase A"/>
    <property type="match status" value="1"/>
</dbReference>
<dbReference type="SUPFAM" id="SSF51430">
    <property type="entry name" value="NAD(P)-linked oxidoreductase"/>
    <property type="match status" value="1"/>
</dbReference>
<protein>
    <submittedName>
        <fullName evidence="8">Aldo/keto reductase</fullName>
    </submittedName>
</protein>
<keyword evidence="3" id="KW-0560">Oxidoreductase</keyword>
<evidence type="ECO:0000313" key="9">
    <source>
        <dbReference type="Proteomes" id="UP000235739"/>
    </source>
</evidence>
<dbReference type="GO" id="GO:0016616">
    <property type="term" value="F:oxidoreductase activity, acting on the CH-OH group of donors, NAD or NADP as acceptor"/>
    <property type="evidence" value="ECO:0007669"/>
    <property type="project" value="UniProtKB-ARBA"/>
</dbReference>
<dbReference type="AlphaFoldDB" id="A0A2N7S3W6"/>
<feature type="site" description="Lowers pKa of active site Tyr" evidence="6">
    <location>
        <position position="77"/>
    </location>
</feature>
<dbReference type="RefSeq" id="WP_013349095.1">
    <property type="nucleotide sequence ID" value="NZ_JBQDNZ010000020.1"/>
</dbReference>
<feature type="domain" description="NADP-dependent oxidoreductase" evidence="7">
    <location>
        <begin position="19"/>
        <end position="262"/>
    </location>
</feature>
<name>A0A2N7S3W6_9MICC</name>
<evidence type="ECO:0000256" key="1">
    <source>
        <dbReference type="ARBA" id="ARBA00007905"/>
    </source>
</evidence>